<dbReference type="PANTHER" id="PTHR30590:SF2">
    <property type="entry name" value="INNER MEMBRANE PROTEIN"/>
    <property type="match status" value="1"/>
</dbReference>
<feature type="transmembrane region" description="Helical" evidence="1">
    <location>
        <begin position="298"/>
        <end position="322"/>
    </location>
</feature>
<dbReference type="Pfam" id="PF04235">
    <property type="entry name" value="DUF418"/>
    <property type="match status" value="1"/>
</dbReference>
<dbReference type="Proteomes" id="UP000606008">
    <property type="component" value="Unassembled WGS sequence"/>
</dbReference>
<evidence type="ECO:0000256" key="1">
    <source>
        <dbReference type="SAM" id="Phobius"/>
    </source>
</evidence>
<protein>
    <submittedName>
        <fullName evidence="3">DUF418 domain-containing protein</fullName>
    </submittedName>
</protein>
<sequence>MNPAISATTPLSPDVPGKQSRIQVVDALRGVALFGILLVHCAQWYTAGPLPVNVYQAHAGGIANGVTQAIIGIFFDGKFFTFFSFLFGLSFALMLTRSQEAPGVFYRRFAWRLIVLGVIGFLHHLHWRGDILSIYAMLGFLMLPFGRLSNKVVLVVALLLVANVPTRLRTAYDTLLSPPAKPQPAQPDKTFEQETQTFYDLLTKGSYGAVARSNYYAFETKMRFQLDSGRIFVTLGFFLLGLYAGRRQLFQQFAANRALFRRITRTAGFGVLGLTAIGFGMFAIFGSDKQPPAWAMQLFNGLYDLQCALLTIVYIAGFSLLFQRRSWQWTIKPLVSVGKMGLTNYVLQSLIGTFLFFGYGLGWLDKTDVWQATLITLPIFVVQVLYSQFWLARFRFGPLEWLWRSLTYLRPQPMRA</sequence>
<reference evidence="3" key="1">
    <citation type="submission" date="2024-05" db="EMBL/GenBank/DDBJ databases">
        <authorList>
            <person name="Jung D.-H."/>
        </authorList>
    </citation>
    <scope>NUCLEOTIDE SEQUENCE</scope>
    <source>
        <strain evidence="3">JA-25</strain>
    </source>
</reference>
<dbReference type="PANTHER" id="PTHR30590">
    <property type="entry name" value="INNER MEMBRANE PROTEIN"/>
    <property type="match status" value="1"/>
</dbReference>
<evidence type="ECO:0000313" key="3">
    <source>
        <dbReference type="EMBL" id="NID12990.1"/>
    </source>
</evidence>
<evidence type="ECO:0000313" key="4">
    <source>
        <dbReference type="Proteomes" id="UP000606008"/>
    </source>
</evidence>
<feature type="transmembrane region" description="Helical" evidence="1">
    <location>
        <begin position="131"/>
        <end position="146"/>
    </location>
</feature>
<feature type="transmembrane region" description="Helical" evidence="1">
    <location>
        <begin position="109"/>
        <end position="125"/>
    </location>
</feature>
<keyword evidence="1" id="KW-1133">Transmembrane helix</keyword>
<comment type="caution">
    <text evidence="3">The sequence shown here is derived from an EMBL/GenBank/DDBJ whole genome shotgun (WGS) entry which is preliminary data.</text>
</comment>
<keyword evidence="4" id="KW-1185">Reference proteome</keyword>
<evidence type="ECO:0000259" key="2">
    <source>
        <dbReference type="Pfam" id="PF04235"/>
    </source>
</evidence>
<proteinExistence type="predicted"/>
<organism evidence="3 4">
    <name type="scientific">Fibrivirga algicola</name>
    <dbReference type="NCBI Taxonomy" id="2950420"/>
    <lineage>
        <taxon>Bacteria</taxon>
        <taxon>Pseudomonadati</taxon>
        <taxon>Bacteroidota</taxon>
        <taxon>Cytophagia</taxon>
        <taxon>Cytophagales</taxon>
        <taxon>Spirosomataceae</taxon>
        <taxon>Fibrivirga</taxon>
    </lineage>
</organism>
<keyword evidence="1" id="KW-0812">Transmembrane</keyword>
<feature type="transmembrane region" description="Helical" evidence="1">
    <location>
        <begin position="342"/>
        <end position="363"/>
    </location>
</feature>
<name>A0ABX0QPB1_9BACT</name>
<accession>A0ABX0QPB1</accession>
<dbReference type="RefSeq" id="WP_166693654.1">
    <property type="nucleotide sequence ID" value="NZ_WAEL01000009.1"/>
</dbReference>
<feature type="domain" description="DUF418" evidence="2">
    <location>
        <begin position="244"/>
        <end position="409"/>
    </location>
</feature>
<gene>
    <name evidence="3" type="ORF">F7231_22655</name>
</gene>
<feature type="transmembrane region" description="Helical" evidence="1">
    <location>
        <begin position="27"/>
        <end position="45"/>
    </location>
</feature>
<dbReference type="InterPro" id="IPR052529">
    <property type="entry name" value="Bact_Transport_Assoc"/>
</dbReference>
<feature type="transmembrane region" description="Helical" evidence="1">
    <location>
        <begin position="228"/>
        <end position="245"/>
    </location>
</feature>
<feature type="transmembrane region" description="Helical" evidence="1">
    <location>
        <begin position="153"/>
        <end position="172"/>
    </location>
</feature>
<keyword evidence="1" id="KW-0472">Membrane</keyword>
<feature type="transmembrane region" description="Helical" evidence="1">
    <location>
        <begin position="369"/>
        <end position="386"/>
    </location>
</feature>
<dbReference type="EMBL" id="WAEL01000009">
    <property type="protein sequence ID" value="NID12990.1"/>
    <property type="molecule type" value="Genomic_DNA"/>
</dbReference>
<feature type="transmembrane region" description="Helical" evidence="1">
    <location>
        <begin position="266"/>
        <end position="286"/>
    </location>
</feature>
<dbReference type="InterPro" id="IPR007349">
    <property type="entry name" value="DUF418"/>
</dbReference>